<keyword evidence="2" id="KW-1185">Reference proteome</keyword>
<evidence type="ECO:0000313" key="2">
    <source>
        <dbReference type="Proteomes" id="UP000297453"/>
    </source>
</evidence>
<dbReference type="GO" id="GO:0016787">
    <property type="term" value="F:hydrolase activity"/>
    <property type="evidence" value="ECO:0007669"/>
    <property type="project" value="UniProtKB-KW"/>
</dbReference>
<dbReference type="Proteomes" id="UP000297453">
    <property type="component" value="Unassembled WGS sequence"/>
</dbReference>
<proteinExistence type="predicted"/>
<protein>
    <submittedName>
        <fullName evidence="1">Dienelactone hydrolase</fullName>
    </submittedName>
</protein>
<accession>A0A4R9FMD1</accession>
<comment type="caution">
    <text evidence="1">The sequence shown here is derived from an EMBL/GenBank/DDBJ whole genome shotgun (WGS) entry which is preliminary data.</text>
</comment>
<organism evidence="1 2">
    <name type="scientific">Leptospira semungkisensis</name>
    <dbReference type="NCBI Taxonomy" id="2484985"/>
    <lineage>
        <taxon>Bacteria</taxon>
        <taxon>Pseudomonadati</taxon>
        <taxon>Spirochaetota</taxon>
        <taxon>Spirochaetia</taxon>
        <taxon>Leptospirales</taxon>
        <taxon>Leptospiraceae</taxon>
        <taxon>Leptospira</taxon>
    </lineage>
</organism>
<dbReference type="Gene3D" id="3.40.50.1820">
    <property type="entry name" value="alpha/beta hydrolase"/>
    <property type="match status" value="1"/>
</dbReference>
<dbReference type="InterPro" id="IPR029058">
    <property type="entry name" value="AB_hydrolase_fold"/>
</dbReference>
<dbReference type="AlphaFoldDB" id="A0A4R9FMD1"/>
<dbReference type="OrthoDB" id="342816at2"/>
<sequence length="225" mass="25452">MNTDDLQITIHFQINRIQLSGDLVLPKNSKLMVILILDEKDEKFGQRFSLLNLKLNCAGIATLFLQDLLTSNEREIHANRSDDALLADRLVEVTKYLINREDTRDHKFAYLALSSSAERLFRAGFILSHDVDSIVLIGNGLPHSKLSLSAVPILNIIGGLDFYGIESNRSVLSKIQSPIKGIHYIPGSPSHFEDRGKWSQVTDVVLRWFESPNSRKIEFPELELL</sequence>
<dbReference type="EMBL" id="RQEP01000019">
    <property type="protein sequence ID" value="TGJ99757.1"/>
    <property type="molecule type" value="Genomic_DNA"/>
</dbReference>
<name>A0A4R9FMD1_9LEPT</name>
<keyword evidence="1" id="KW-0378">Hydrolase</keyword>
<reference evidence="1" key="1">
    <citation type="journal article" date="2019" name="PLoS Negl. Trop. Dis.">
        <title>Revisiting the worldwide diversity of Leptospira species in the environment.</title>
        <authorList>
            <person name="Vincent A.T."/>
            <person name="Schiettekatte O."/>
            <person name="Bourhy P."/>
            <person name="Veyrier F.J."/>
            <person name="Picardeau M."/>
        </authorList>
    </citation>
    <scope>NUCLEOTIDE SEQUENCE [LARGE SCALE GENOMIC DNA]</scope>
    <source>
        <strain evidence="1">SSS9</strain>
    </source>
</reference>
<evidence type="ECO:0000313" key="1">
    <source>
        <dbReference type="EMBL" id="TGJ99757.1"/>
    </source>
</evidence>
<gene>
    <name evidence="1" type="ORF">EHO59_16475</name>
</gene>